<dbReference type="EMBL" id="AAEW02000008">
    <property type="protein sequence ID" value="EAT15767.1"/>
    <property type="molecule type" value="Genomic_DNA"/>
</dbReference>
<keyword evidence="2" id="KW-1185">Reference proteome</keyword>
<evidence type="ECO:0000313" key="2">
    <source>
        <dbReference type="Proteomes" id="UP000005695"/>
    </source>
</evidence>
<evidence type="ECO:0000313" key="1">
    <source>
        <dbReference type="EMBL" id="EAT15767.1"/>
    </source>
</evidence>
<gene>
    <name evidence="1" type="ORF">Dace_2467</name>
</gene>
<reference evidence="1" key="2">
    <citation type="submission" date="2006-05" db="EMBL/GenBank/DDBJ databases">
        <title>Sequencing of the draft genome and assembly of Desulfuromonas acetoxidans DSM 684.</title>
        <authorList>
            <consortium name="US DOE Joint Genome Institute (JGI-PGF)"/>
            <person name="Copeland A."/>
            <person name="Lucas S."/>
            <person name="Lapidus A."/>
            <person name="Barry K."/>
            <person name="Detter J.C."/>
            <person name="Glavina del Rio T."/>
            <person name="Hammon N."/>
            <person name="Israni S."/>
            <person name="Dalin E."/>
            <person name="Tice H."/>
            <person name="Bruce D."/>
            <person name="Pitluck S."/>
            <person name="Richardson P."/>
        </authorList>
    </citation>
    <scope>NUCLEOTIDE SEQUENCE [LARGE SCALE GENOMIC DNA]</scope>
    <source>
        <strain evidence="1">DSM 684</strain>
    </source>
</reference>
<reference evidence="1" key="1">
    <citation type="submission" date="2006-05" db="EMBL/GenBank/DDBJ databases">
        <title>Annotation of the draft genome assembly of Desulfuromonas acetoxidans DSM 684.</title>
        <authorList>
            <consortium name="US DOE Joint Genome Institute (JGI-ORNL)"/>
            <person name="Larimer F."/>
            <person name="Land M."/>
            <person name="Hauser L."/>
        </authorList>
    </citation>
    <scope>NUCLEOTIDE SEQUENCE [LARGE SCALE GENOMIC DNA]</scope>
    <source>
        <strain evidence="1">DSM 684</strain>
    </source>
</reference>
<accession>Q1JZX5</accession>
<protein>
    <submittedName>
        <fullName evidence="1">Uncharacterized protein</fullName>
    </submittedName>
</protein>
<organism evidence="1 2">
    <name type="scientific">Desulfuromonas acetoxidans (strain DSM 684 / 11070)</name>
    <dbReference type="NCBI Taxonomy" id="281689"/>
    <lineage>
        <taxon>Bacteria</taxon>
        <taxon>Pseudomonadati</taxon>
        <taxon>Thermodesulfobacteriota</taxon>
        <taxon>Desulfuromonadia</taxon>
        <taxon>Desulfuromonadales</taxon>
        <taxon>Desulfuromonadaceae</taxon>
        <taxon>Desulfuromonas</taxon>
    </lineage>
</organism>
<proteinExistence type="predicted"/>
<dbReference type="Proteomes" id="UP000005695">
    <property type="component" value="Unassembled WGS sequence"/>
</dbReference>
<sequence length="105" mass="11473">MIQVQEKFSRFLHPFERQVKRMSPAGANPGDLDPGFALALALDSSVARDIEQIALANLICSHCWCPHDAGFRARTSGHFCVDKSNAKSTPGLRALRVPSLQSLTP</sequence>
<comment type="caution">
    <text evidence="1">The sequence shown here is derived from an EMBL/GenBank/DDBJ whole genome shotgun (WGS) entry which is preliminary data.</text>
</comment>
<name>Q1JZX5_DESA6</name>
<dbReference type="AlphaFoldDB" id="Q1JZX5"/>